<comment type="caution">
    <text evidence="1">The sequence shown here is derived from an EMBL/GenBank/DDBJ whole genome shotgun (WGS) entry which is preliminary data.</text>
</comment>
<evidence type="ECO:0000313" key="1">
    <source>
        <dbReference type="EMBL" id="OVA07003.1"/>
    </source>
</evidence>
<reference evidence="1 2" key="1">
    <citation type="journal article" date="2017" name="Mol. Plant">
        <title>The Genome of Medicinal Plant Macleaya cordata Provides New Insights into Benzylisoquinoline Alkaloids Metabolism.</title>
        <authorList>
            <person name="Liu X."/>
            <person name="Liu Y."/>
            <person name="Huang P."/>
            <person name="Ma Y."/>
            <person name="Qing Z."/>
            <person name="Tang Q."/>
            <person name="Cao H."/>
            <person name="Cheng P."/>
            <person name="Zheng Y."/>
            <person name="Yuan Z."/>
            <person name="Zhou Y."/>
            <person name="Liu J."/>
            <person name="Tang Z."/>
            <person name="Zhuo Y."/>
            <person name="Zhang Y."/>
            <person name="Yu L."/>
            <person name="Huang J."/>
            <person name="Yang P."/>
            <person name="Peng Q."/>
            <person name="Zhang J."/>
            <person name="Jiang W."/>
            <person name="Zhang Z."/>
            <person name="Lin K."/>
            <person name="Ro D.K."/>
            <person name="Chen X."/>
            <person name="Xiong X."/>
            <person name="Shang Y."/>
            <person name="Huang S."/>
            <person name="Zeng J."/>
        </authorList>
    </citation>
    <scope>NUCLEOTIDE SEQUENCE [LARGE SCALE GENOMIC DNA]</scope>
    <source>
        <strain evidence="2">cv. BLH2017</strain>
        <tissue evidence="1">Root</tissue>
    </source>
</reference>
<gene>
    <name evidence="1" type="ORF">BVC80_7945g3</name>
</gene>
<dbReference type="InterPro" id="IPR021109">
    <property type="entry name" value="Peptidase_aspartic_dom_sf"/>
</dbReference>
<dbReference type="Proteomes" id="UP000195402">
    <property type="component" value="Unassembled WGS sequence"/>
</dbReference>
<protein>
    <recommendedName>
        <fullName evidence="3">G-patch domain</fullName>
    </recommendedName>
</protein>
<dbReference type="InParanoid" id="A0A200Q925"/>
<evidence type="ECO:0008006" key="3">
    <source>
        <dbReference type="Google" id="ProtNLM"/>
    </source>
</evidence>
<keyword evidence="2" id="KW-1185">Reference proteome</keyword>
<dbReference type="AlphaFoldDB" id="A0A200Q925"/>
<name>A0A200Q925_MACCD</name>
<evidence type="ECO:0000313" key="2">
    <source>
        <dbReference type="Proteomes" id="UP000195402"/>
    </source>
</evidence>
<organism evidence="1 2">
    <name type="scientific">Macleaya cordata</name>
    <name type="common">Five-seeded plume-poppy</name>
    <name type="synonym">Bocconia cordata</name>
    <dbReference type="NCBI Taxonomy" id="56857"/>
    <lineage>
        <taxon>Eukaryota</taxon>
        <taxon>Viridiplantae</taxon>
        <taxon>Streptophyta</taxon>
        <taxon>Embryophyta</taxon>
        <taxon>Tracheophyta</taxon>
        <taxon>Spermatophyta</taxon>
        <taxon>Magnoliopsida</taxon>
        <taxon>Ranunculales</taxon>
        <taxon>Papaveraceae</taxon>
        <taxon>Papaveroideae</taxon>
        <taxon>Macleaya</taxon>
    </lineage>
</organism>
<dbReference type="STRING" id="56857.A0A200Q925"/>
<dbReference type="OrthoDB" id="1727395at2759"/>
<sequence length="195" mass="22185">MAKLMGLSSADMSFKDAMVKTVKGFDNGKKSVVGEFSTSILTGSTHTEVHFLIMDIEANFNMLLGWSWLHQHKAVAFTLHQKVKFPFKDRIVIIFGDNDKAKEIANRKGKNIIPMIEPEKQLCNFTEEKVNLFVRRPPRREKIPSRFNHGNKKITSVMRSQNFFSGMGLGRNLHGRIEPLSIKKEEQVGTFGLGY</sequence>
<dbReference type="Gene3D" id="2.40.70.10">
    <property type="entry name" value="Acid Proteases"/>
    <property type="match status" value="1"/>
</dbReference>
<accession>A0A200Q925</accession>
<dbReference type="EMBL" id="MVGT01002659">
    <property type="protein sequence ID" value="OVA07003.1"/>
    <property type="molecule type" value="Genomic_DNA"/>
</dbReference>
<proteinExistence type="predicted"/>
<dbReference type="PANTHER" id="PTHR33240">
    <property type="entry name" value="OS08G0508500 PROTEIN"/>
    <property type="match status" value="1"/>
</dbReference>
<dbReference type="PANTHER" id="PTHR33240:SF15">
    <property type="entry name" value="GAG-PRO-LIKE PROTEIN"/>
    <property type="match status" value="1"/>
</dbReference>